<evidence type="ECO:0000313" key="12">
    <source>
        <dbReference type="EMBL" id="SHM69890.1"/>
    </source>
</evidence>
<dbReference type="InterPro" id="IPR004358">
    <property type="entry name" value="Sig_transdc_His_kin-like_C"/>
</dbReference>
<keyword evidence="8" id="KW-0067">ATP-binding</keyword>
<evidence type="ECO:0000256" key="8">
    <source>
        <dbReference type="ARBA" id="ARBA00022840"/>
    </source>
</evidence>
<dbReference type="GO" id="GO:0005524">
    <property type="term" value="F:ATP binding"/>
    <property type="evidence" value="ECO:0007669"/>
    <property type="project" value="UniProtKB-KW"/>
</dbReference>
<dbReference type="Gene3D" id="3.30.565.10">
    <property type="entry name" value="Histidine kinase-like ATPase, C-terminal domain"/>
    <property type="match status" value="1"/>
</dbReference>
<organism evidence="12 13">
    <name type="scientific">Streptomyces yunnanensis</name>
    <dbReference type="NCBI Taxonomy" id="156453"/>
    <lineage>
        <taxon>Bacteria</taxon>
        <taxon>Bacillati</taxon>
        <taxon>Actinomycetota</taxon>
        <taxon>Actinomycetes</taxon>
        <taxon>Kitasatosporales</taxon>
        <taxon>Streptomycetaceae</taxon>
        <taxon>Streptomyces</taxon>
    </lineage>
</organism>
<dbReference type="InterPro" id="IPR003661">
    <property type="entry name" value="HisK_dim/P_dom"/>
</dbReference>
<reference evidence="13" key="1">
    <citation type="submission" date="2016-11" db="EMBL/GenBank/DDBJ databases">
        <authorList>
            <person name="Jaros S."/>
            <person name="Januszkiewicz K."/>
            <person name="Wedrychowicz H."/>
        </authorList>
    </citation>
    <scope>NUCLEOTIDE SEQUENCE [LARGE SCALE GENOMIC DNA]</scope>
    <source>
        <strain evidence="13">CGMCC 4.3555</strain>
    </source>
</reference>
<keyword evidence="9" id="KW-0902">Two-component regulatory system</keyword>
<dbReference type="PANTHER" id="PTHR42878">
    <property type="entry name" value="TWO-COMPONENT HISTIDINE KINASE"/>
    <property type="match status" value="1"/>
</dbReference>
<dbReference type="InterPro" id="IPR036097">
    <property type="entry name" value="HisK_dim/P_sf"/>
</dbReference>
<dbReference type="EC" id="2.7.13.3" evidence="3"/>
<dbReference type="Proteomes" id="UP000184388">
    <property type="component" value="Unassembled WGS sequence"/>
</dbReference>
<dbReference type="Gene3D" id="1.10.287.130">
    <property type="match status" value="1"/>
</dbReference>
<dbReference type="PANTHER" id="PTHR42878:SF7">
    <property type="entry name" value="SENSOR HISTIDINE KINASE GLRK"/>
    <property type="match status" value="1"/>
</dbReference>
<evidence type="ECO:0000256" key="7">
    <source>
        <dbReference type="ARBA" id="ARBA00022777"/>
    </source>
</evidence>
<dbReference type="EMBL" id="FRBK01000013">
    <property type="protein sequence ID" value="SHM69890.1"/>
    <property type="molecule type" value="Genomic_DNA"/>
</dbReference>
<keyword evidence="5" id="KW-0808">Transferase</keyword>
<keyword evidence="6" id="KW-0547">Nucleotide-binding</keyword>
<dbReference type="GO" id="GO:0007234">
    <property type="term" value="P:osmosensory signaling via phosphorelay pathway"/>
    <property type="evidence" value="ECO:0007669"/>
    <property type="project" value="TreeGrafter"/>
</dbReference>
<dbReference type="AlphaFoldDB" id="A0A9X8QWQ3"/>
<keyword evidence="4" id="KW-0597">Phosphoprotein</keyword>
<evidence type="ECO:0000256" key="5">
    <source>
        <dbReference type="ARBA" id="ARBA00022679"/>
    </source>
</evidence>
<dbReference type="SUPFAM" id="SSF55874">
    <property type="entry name" value="ATPase domain of HSP90 chaperone/DNA topoisomerase II/histidine kinase"/>
    <property type="match status" value="1"/>
</dbReference>
<protein>
    <recommendedName>
        <fullName evidence="10">Sensor-like histidine kinase SenX3</fullName>
        <ecNumber evidence="3">2.7.13.3</ecNumber>
    </recommendedName>
</protein>
<dbReference type="PRINTS" id="PR00344">
    <property type="entry name" value="BCTRLSENSOR"/>
</dbReference>
<evidence type="ECO:0000256" key="9">
    <source>
        <dbReference type="ARBA" id="ARBA00023012"/>
    </source>
</evidence>
<evidence type="ECO:0000256" key="6">
    <source>
        <dbReference type="ARBA" id="ARBA00022741"/>
    </source>
</evidence>
<evidence type="ECO:0000256" key="2">
    <source>
        <dbReference type="ARBA" id="ARBA00004236"/>
    </source>
</evidence>
<proteinExistence type="predicted"/>
<dbReference type="InterPro" id="IPR036890">
    <property type="entry name" value="HATPase_C_sf"/>
</dbReference>
<evidence type="ECO:0000256" key="10">
    <source>
        <dbReference type="ARBA" id="ARBA00039401"/>
    </source>
</evidence>
<dbReference type="SMART" id="SM00387">
    <property type="entry name" value="HATPase_c"/>
    <property type="match status" value="1"/>
</dbReference>
<gene>
    <name evidence="12" type="ORF">SAMN05216268_113111</name>
</gene>
<evidence type="ECO:0000256" key="4">
    <source>
        <dbReference type="ARBA" id="ARBA00022553"/>
    </source>
</evidence>
<dbReference type="GO" id="GO:0030295">
    <property type="term" value="F:protein kinase activator activity"/>
    <property type="evidence" value="ECO:0007669"/>
    <property type="project" value="TreeGrafter"/>
</dbReference>
<keyword evidence="7 12" id="KW-0418">Kinase</keyword>
<dbReference type="PROSITE" id="PS50109">
    <property type="entry name" value="HIS_KIN"/>
    <property type="match status" value="1"/>
</dbReference>
<evidence type="ECO:0000313" key="13">
    <source>
        <dbReference type="Proteomes" id="UP000184388"/>
    </source>
</evidence>
<dbReference type="InterPro" id="IPR005467">
    <property type="entry name" value="His_kinase_dom"/>
</dbReference>
<accession>A0A9X8QWQ3</accession>
<comment type="catalytic activity">
    <reaction evidence="1">
        <text>ATP + protein L-histidine = ADP + protein N-phospho-L-histidine.</text>
        <dbReference type="EC" id="2.7.13.3"/>
    </reaction>
</comment>
<dbReference type="CDD" id="cd00082">
    <property type="entry name" value="HisKA"/>
    <property type="match status" value="1"/>
</dbReference>
<sequence length="435" mass="45854">MKAVPGRARPASRRAASTPAARRARRLRWRLTALFALTSAVGLIGLAAFALHSDDIATRHQTDNDLKLQTAEAMTGLDYDEDGQLDVRGLLDFMETDCPPLTVFSAHAGDLKAVHTPRRPCIRARMTDVRAIAATAVRRGDSAMSDAHAENGHPLRLLATPFTGPDGDTMGGAIVTAADTSADQKSHRELTLLLATGCAVLLSLSAVAGHLISGRAIRPALNALQQQEGFLADAAHDLRTPAASLRLLAETALRDDTSRTTALERTVRLATRMGDLIDGLLTRARLTAGVAPLAREPLRLDQLVEAVVDETPADGHRITVDAEPVVVDADPDLLRRAVTNLFVNALTHGHAADRPAEIELGVTTGGVLTVDDAGPGIPPDLADSLFDRFHSGSGSTGLGLSIAFRVAQAHGGTLTATGSPLGGARFTLRLPTHNK</sequence>
<dbReference type="InterPro" id="IPR050351">
    <property type="entry name" value="BphY/WalK/GraS-like"/>
</dbReference>
<evidence type="ECO:0000256" key="1">
    <source>
        <dbReference type="ARBA" id="ARBA00000085"/>
    </source>
</evidence>
<name>A0A9X8QWQ3_9ACTN</name>
<dbReference type="SUPFAM" id="SSF47384">
    <property type="entry name" value="Homodimeric domain of signal transducing histidine kinase"/>
    <property type="match status" value="1"/>
</dbReference>
<evidence type="ECO:0000259" key="11">
    <source>
        <dbReference type="PROSITE" id="PS50109"/>
    </source>
</evidence>
<comment type="caution">
    <text evidence="12">The sequence shown here is derived from an EMBL/GenBank/DDBJ whole genome shotgun (WGS) entry which is preliminary data.</text>
</comment>
<dbReference type="Pfam" id="PF00512">
    <property type="entry name" value="HisKA"/>
    <property type="match status" value="1"/>
</dbReference>
<feature type="domain" description="Histidine kinase" evidence="11">
    <location>
        <begin position="233"/>
        <end position="434"/>
    </location>
</feature>
<dbReference type="CDD" id="cd00075">
    <property type="entry name" value="HATPase"/>
    <property type="match status" value="1"/>
</dbReference>
<dbReference type="GO" id="GO:0000156">
    <property type="term" value="F:phosphorelay response regulator activity"/>
    <property type="evidence" value="ECO:0007669"/>
    <property type="project" value="TreeGrafter"/>
</dbReference>
<comment type="subcellular location">
    <subcellularLocation>
        <location evidence="2">Cell membrane</location>
    </subcellularLocation>
</comment>
<dbReference type="GO" id="GO:0000155">
    <property type="term" value="F:phosphorelay sensor kinase activity"/>
    <property type="evidence" value="ECO:0007669"/>
    <property type="project" value="InterPro"/>
</dbReference>
<dbReference type="RefSeq" id="WP_079182107.1">
    <property type="nucleotide sequence ID" value="NZ_FRBK01000013.1"/>
</dbReference>
<dbReference type="GO" id="GO:0005886">
    <property type="term" value="C:plasma membrane"/>
    <property type="evidence" value="ECO:0007669"/>
    <property type="project" value="UniProtKB-SubCell"/>
</dbReference>
<dbReference type="InterPro" id="IPR003594">
    <property type="entry name" value="HATPase_dom"/>
</dbReference>
<dbReference type="Pfam" id="PF02518">
    <property type="entry name" value="HATPase_c"/>
    <property type="match status" value="1"/>
</dbReference>
<evidence type="ECO:0000256" key="3">
    <source>
        <dbReference type="ARBA" id="ARBA00012438"/>
    </source>
</evidence>
<dbReference type="SMART" id="SM00388">
    <property type="entry name" value="HisKA"/>
    <property type="match status" value="1"/>
</dbReference>